<protein>
    <submittedName>
        <fullName evidence="1">Uncharacterized protein</fullName>
    </submittedName>
</protein>
<evidence type="ECO:0000313" key="1">
    <source>
        <dbReference type="EMBL" id="QEW04676.1"/>
    </source>
</evidence>
<dbReference type="EMBL" id="CP044232">
    <property type="protein sequence ID" value="QEW04676.1"/>
    <property type="molecule type" value="Genomic_DNA"/>
</dbReference>
<organism evidence="1 2">
    <name type="scientific">Microbacterium lushaniae</name>
    <dbReference type="NCBI Taxonomy" id="2614639"/>
    <lineage>
        <taxon>Bacteria</taxon>
        <taxon>Bacillati</taxon>
        <taxon>Actinomycetota</taxon>
        <taxon>Actinomycetes</taxon>
        <taxon>Micrococcales</taxon>
        <taxon>Microbacteriaceae</taxon>
        <taxon>Microbacterium</taxon>
    </lineage>
</organism>
<accession>A0A5J6L8E5</accession>
<name>A0A5J6L8E5_9MICO</name>
<keyword evidence="2" id="KW-1185">Reference proteome</keyword>
<sequence>MTFPVLAPAFAHLHTIDVVLQAVVAARGDVDDLAVSAARARDAVQWQAPSARAFATQAEGLERMLRTVQSTLELTADDLRRARYRLAAAAVP</sequence>
<gene>
    <name evidence="1" type="ORF">F6J85_17365</name>
</gene>
<evidence type="ECO:0000313" key="2">
    <source>
        <dbReference type="Proteomes" id="UP000325516"/>
    </source>
</evidence>
<dbReference type="Proteomes" id="UP000325516">
    <property type="component" value="Chromosome"/>
</dbReference>
<reference evidence="2" key="1">
    <citation type="submission" date="2019-09" db="EMBL/GenBank/DDBJ databases">
        <title>Mumia zhuanghuii sp. nov. isolated from the intestinal contents of plateau pika (Ochotona curzoniae) in the Qinghai-Tibet plateau of China.</title>
        <authorList>
            <person name="Tian Z."/>
        </authorList>
    </citation>
    <scope>NUCLEOTIDE SEQUENCE [LARGE SCALE GENOMIC DNA]</scope>
    <source>
        <strain evidence="2">L-031</strain>
    </source>
</reference>
<proteinExistence type="predicted"/>
<dbReference type="KEGG" id="mlz:F6J85_17365"/>
<dbReference type="RefSeq" id="WP_150926999.1">
    <property type="nucleotide sequence ID" value="NZ_CP044232.1"/>
</dbReference>
<dbReference type="AlphaFoldDB" id="A0A5J6L8E5"/>